<sequence length="594" mass="64760">MAQEVLVVWSEEACAVPPESVLDIRANFRQIAGAGVAGARDLAEWRSADGTIFALWSDGLFDEDTLISSQALPHRLSLGHQFGSTDARSALSTPLESVARDADGRFALIELADTVRYLTDPAGLYPLYSRRWFERGRAFFALSNRAPVLRLATDALSLDALRNFLALGCALDDETLYANVRREPPGVLSTVTSDGSVTRQLAGALSPEDFADNSDAIAASEQLMGALASGLATIPGQEWLLQLTGGNDSRLVLSALLRRGERIASATFALPGFPGYPLTEDIEIAAMLARELGFDHKVYDFAQFGQTLSHASSFETLRLRSPGNVCLSDAIEFDLPVRPGLTLIDGVGGELGRGSFDYQLGVRGDLSIAKSPREFAENYVSRMTYQRSNRPLIGQAFLASLTDEVSAKSDSFVSLGFAPEHLNDVWFLKYLATWHGSKTSLVDPLRRVFSPLVSRALWPHYFSYLRETNSEPISRRMLAALAGPHALGAIPVFTRGAQYGGAAERLRRRAWLEHRRTIERSSDDVVDHEHVRAKRLAALGVEAVEGFAPGLLATDAVVDLLQQRDTAPARVERVFTARLATLALHLTDVEPIGP</sequence>
<dbReference type="EMBL" id="JYIT01000075">
    <property type="protein sequence ID" value="KJL23881.1"/>
    <property type="molecule type" value="Genomic_DNA"/>
</dbReference>
<name>A0A0F0KXB3_9MICO</name>
<dbReference type="InterPro" id="IPR029055">
    <property type="entry name" value="Ntn_hydrolases_N"/>
</dbReference>
<protein>
    <recommendedName>
        <fullName evidence="3">Asparagine synthase</fullName>
    </recommendedName>
</protein>
<evidence type="ECO:0000313" key="1">
    <source>
        <dbReference type="EMBL" id="KJL23881.1"/>
    </source>
</evidence>
<dbReference type="Gene3D" id="3.40.50.620">
    <property type="entry name" value="HUPs"/>
    <property type="match status" value="1"/>
</dbReference>
<dbReference type="AlphaFoldDB" id="A0A0F0KXB3"/>
<reference evidence="1 2" key="1">
    <citation type="submission" date="2015-02" db="EMBL/GenBank/DDBJ databases">
        <title>Draft genome sequences of ten Microbacterium spp. with emphasis on heavy metal contaminated environments.</title>
        <authorList>
            <person name="Corretto E."/>
        </authorList>
    </citation>
    <scope>NUCLEOTIDE SEQUENCE [LARGE SCALE GENOMIC DNA]</scope>
    <source>
        <strain evidence="1 2">DSM 23848</strain>
    </source>
</reference>
<keyword evidence="2" id="KW-1185">Reference proteome</keyword>
<comment type="caution">
    <text evidence="1">The sequence shown here is derived from an EMBL/GenBank/DDBJ whole genome shotgun (WGS) entry which is preliminary data.</text>
</comment>
<dbReference type="RefSeq" id="WP_156156757.1">
    <property type="nucleotide sequence ID" value="NZ_JYIT01000075.1"/>
</dbReference>
<dbReference type="InterPro" id="IPR014729">
    <property type="entry name" value="Rossmann-like_a/b/a_fold"/>
</dbReference>
<organism evidence="1 2">
    <name type="scientific">Microbacterium azadirachtae</name>
    <dbReference type="NCBI Taxonomy" id="582680"/>
    <lineage>
        <taxon>Bacteria</taxon>
        <taxon>Bacillati</taxon>
        <taxon>Actinomycetota</taxon>
        <taxon>Actinomycetes</taxon>
        <taxon>Micrococcales</taxon>
        <taxon>Microbacteriaceae</taxon>
        <taxon>Microbacterium</taxon>
    </lineage>
</organism>
<dbReference type="Proteomes" id="UP000033448">
    <property type="component" value="Unassembled WGS sequence"/>
</dbReference>
<evidence type="ECO:0000313" key="2">
    <source>
        <dbReference type="Proteomes" id="UP000033448"/>
    </source>
</evidence>
<dbReference type="OrthoDB" id="564639at2"/>
<dbReference type="PATRIC" id="fig|582680.7.peg.1882"/>
<accession>A0A0F0KXB3</accession>
<gene>
    <name evidence="1" type="ORF">RL72_01832</name>
</gene>
<proteinExistence type="predicted"/>
<evidence type="ECO:0008006" key="3">
    <source>
        <dbReference type="Google" id="ProtNLM"/>
    </source>
</evidence>
<dbReference type="SUPFAM" id="SSF56235">
    <property type="entry name" value="N-terminal nucleophile aminohydrolases (Ntn hydrolases)"/>
    <property type="match status" value="1"/>
</dbReference>
<dbReference type="SUPFAM" id="SSF52402">
    <property type="entry name" value="Adenine nucleotide alpha hydrolases-like"/>
    <property type="match status" value="1"/>
</dbReference>